<evidence type="ECO:0000313" key="3">
    <source>
        <dbReference type="Proteomes" id="UP001428341"/>
    </source>
</evidence>
<keyword evidence="3" id="KW-1185">Reference proteome</keyword>
<dbReference type="EMBL" id="JBCGBO010000024">
    <property type="protein sequence ID" value="KAK9180651.1"/>
    <property type="molecule type" value="Genomic_DNA"/>
</dbReference>
<dbReference type="PANTHER" id="PTHR48049">
    <property type="entry name" value="GLYCOSYLTRANSFERASE"/>
    <property type="match status" value="1"/>
</dbReference>
<dbReference type="AlphaFoldDB" id="A0AAP0QAK3"/>
<comment type="caution">
    <text evidence="2">The sequence shown here is derived from an EMBL/GenBank/DDBJ whole genome shotgun (WGS) entry which is preliminary data.</text>
</comment>
<dbReference type="InterPro" id="IPR050481">
    <property type="entry name" value="UDP-glycosyltransf_plant"/>
</dbReference>
<reference evidence="2 3" key="1">
    <citation type="submission" date="2024-05" db="EMBL/GenBank/DDBJ databases">
        <title>Haplotype-resolved chromosome-level genome assembly of Huyou (Citrus changshanensis).</title>
        <authorList>
            <person name="Miao C."/>
            <person name="Chen W."/>
            <person name="Wu Y."/>
            <person name="Wang L."/>
            <person name="Zhao S."/>
            <person name="Grierson D."/>
            <person name="Xu C."/>
            <person name="Chen K."/>
        </authorList>
    </citation>
    <scope>NUCLEOTIDE SEQUENCE [LARGE SCALE GENOMIC DNA]</scope>
    <source>
        <strain evidence="2">01-14</strain>
        <tissue evidence="2">Leaf</tissue>
    </source>
</reference>
<dbReference type="PANTHER" id="PTHR48049:SF84">
    <property type="entry name" value="UDP-GLYCOSYLTRANSFERASE 79A6"/>
    <property type="match status" value="1"/>
</dbReference>
<evidence type="ECO:0000256" key="1">
    <source>
        <dbReference type="ARBA" id="ARBA00009995"/>
    </source>
</evidence>
<proteinExistence type="inferred from homology"/>
<sequence length="97" mass="10935">MAWEKRICHRCKYTDQCGFSSVTEAVISDRQLVLLPLKGDQFLNSKLAAGDLKAEVEVNRRDHDGHFGTEDIFKAVKTVMVDANEEPGASIRANQKW</sequence>
<dbReference type="Gene3D" id="3.40.50.2000">
    <property type="entry name" value="Glycogen Phosphorylase B"/>
    <property type="match status" value="1"/>
</dbReference>
<comment type="similarity">
    <text evidence="1">Belongs to the UDP-glycosyltransferase family.</text>
</comment>
<evidence type="ECO:0000313" key="2">
    <source>
        <dbReference type="EMBL" id="KAK9180651.1"/>
    </source>
</evidence>
<gene>
    <name evidence="2" type="ORF">WN944_023784</name>
</gene>
<organism evidence="2 3">
    <name type="scientific">Citrus x changshan-huyou</name>
    <dbReference type="NCBI Taxonomy" id="2935761"/>
    <lineage>
        <taxon>Eukaryota</taxon>
        <taxon>Viridiplantae</taxon>
        <taxon>Streptophyta</taxon>
        <taxon>Embryophyta</taxon>
        <taxon>Tracheophyta</taxon>
        <taxon>Spermatophyta</taxon>
        <taxon>Magnoliopsida</taxon>
        <taxon>eudicotyledons</taxon>
        <taxon>Gunneridae</taxon>
        <taxon>Pentapetalae</taxon>
        <taxon>rosids</taxon>
        <taxon>malvids</taxon>
        <taxon>Sapindales</taxon>
        <taxon>Rutaceae</taxon>
        <taxon>Aurantioideae</taxon>
        <taxon>Citrus</taxon>
    </lineage>
</organism>
<name>A0AAP0QAK3_9ROSI</name>
<dbReference type="Proteomes" id="UP001428341">
    <property type="component" value="Unassembled WGS sequence"/>
</dbReference>
<dbReference type="GO" id="GO:0035251">
    <property type="term" value="F:UDP-glucosyltransferase activity"/>
    <property type="evidence" value="ECO:0007669"/>
    <property type="project" value="InterPro"/>
</dbReference>
<dbReference type="SUPFAM" id="SSF53756">
    <property type="entry name" value="UDP-Glycosyltransferase/glycogen phosphorylase"/>
    <property type="match status" value="1"/>
</dbReference>
<protein>
    <submittedName>
        <fullName evidence="2">Uncharacterized protein</fullName>
    </submittedName>
</protein>
<accession>A0AAP0QAK3</accession>